<gene>
    <name evidence="1" type="ORF">S03H2_30791</name>
</gene>
<reference evidence="1" key="1">
    <citation type="journal article" date="2014" name="Front. Microbiol.">
        <title>High frequency of phylogenetically diverse reductive dehalogenase-homologous genes in deep subseafloor sedimentary metagenomes.</title>
        <authorList>
            <person name="Kawai M."/>
            <person name="Futagami T."/>
            <person name="Toyoda A."/>
            <person name="Takaki Y."/>
            <person name="Nishi S."/>
            <person name="Hori S."/>
            <person name="Arai W."/>
            <person name="Tsubouchi T."/>
            <person name="Morono Y."/>
            <person name="Uchiyama I."/>
            <person name="Ito T."/>
            <person name="Fujiyama A."/>
            <person name="Inagaki F."/>
            <person name="Takami H."/>
        </authorList>
    </citation>
    <scope>NUCLEOTIDE SEQUENCE</scope>
    <source>
        <strain evidence="1">Expedition CK06-06</strain>
    </source>
</reference>
<proteinExistence type="predicted"/>
<sequence length="139" mass="15145">MENRYRAVTDKEADDSLRPLEALEVDVAAEFSSCSAMSKTGTGSAYQRDHKLDNLSAGELKLVRVVVRHPMRASSEYPKLARISPNTFQKARPLLISRGLIREHKLESGGRGRSTILLEPLPAAIELVSANENGVAMGG</sequence>
<accession>X1HYD2</accession>
<dbReference type="AlphaFoldDB" id="X1HYD2"/>
<name>X1HYD2_9ZZZZ</name>
<organism evidence="1">
    <name type="scientific">marine sediment metagenome</name>
    <dbReference type="NCBI Taxonomy" id="412755"/>
    <lineage>
        <taxon>unclassified sequences</taxon>
        <taxon>metagenomes</taxon>
        <taxon>ecological metagenomes</taxon>
    </lineage>
</organism>
<comment type="caution">
    <text evidence="1">The sequence shown here is derived from an EMBL/GenBank/DDBJ whole genome shotgun (WGS) entry which is preliminary data.</text>
</comment>
<evidence type="ECO:0000313" key="1">
    <source>
        <dbReference type="EMBL" id="GAH58839.1"/>
    </source>
</evidence>
<protein>
    <recommendedName>
        <fullName evidence="2">HTH marR-type domain-containing protein</fullName>
    </recommendedName>
</protein>
<dbReference type="EMBL" id="BARU01018638">
    <property type="protein sequence ID" value="GAH58839.1"/>
    <property type="molecule type" value="Genomic_DNA"/>
</dbReference>
<evidence type="ECO:0008006" key="2">
    <source>
        <dbReference type="Google" id="ProtNLM"/>
    </source>
</evidence>